<organism evidence="10 11">
    <name type="scientific">Trichomonas vaginalis (strain ATCC PRA-98 / G3)</name>
    <dbReference type="NCBI Taxonomy" id="412133"/>
    <lineage>
        <taxon>Eukaryota</taxon>
        <taxon>Metamonada</taxon>
        <taxon>Parabasalia</taxon>
        <taxon>Trichomonadida</taxon>
        <taxon>Trichomonadidae</taxon>
        <taxon>Trichomonas</taxon>
    </lineage>
</organism>
<dbReference type="Proteomes" id="UP000001542">
    <property type="component" value="Unassembled WGS sequence"/>
</dbReference>
<dbReference type="SMR" id="A2ET81"/>
<keyword evidence="1 7" id="KW-0723">Serine/threonine-protein kinase</keyword>
<evidence type="ECO:0000313" key="10">
    <source>
        <dbReference type="EMBL" id="EAY04134.1"/>
    </source>
</evidence>
<dbReference type="PROSITE" id="PS50011">
    <property type="entry name" value="PROTEIN_KINASE_DOM"/>
    <property type="match status" value="1"/>
</dbReference>
<dbReference type="InterPro" id="IPR008271">
    <property type="entry name" value="Ser/Thr_kinase_AS"/>
</dbReference>
<reference evidence="10" key="2">
    <citation type="journal article" date="2007" name="Science">
        <title>Draft genome sequence of the sexually transmitted pathogen Trichomonas vaginalis.</title>
        <authorList>
            <person name="Carlton J.M."/>
            <person name="Hirt R.P."/>
            <person name="Silva J.C."/>
            <person name="Delcher A.L."/>
            <person name="Schatz M."/>
            <person name="Zhao Q."/>
            <person name="Wortman J.R."/>
            <person name="Bidwell S.L."/>
            <person name="Alsmark U.C.M."/>
            <person name="Besteiro S."/>
            <person name="Sicheritz-Ponten T."/>
            <person name="Noel C.J."/>
            <person name="Dacks J.B."/>
            <person name="Foster P.G."/>
            <person name="Simillion C."/>
            <person name="Van de Peer Y."/>
            <person name="Miranda-Saavedra D."/>
            <person name="Barton G.J."/>
            <person name="Westrop G.D."/>
            <person name="Mueller S."/>
            <person name="Dessi D."/>
            <person name="Fiori P.L."/>
            <person name="Ren Q."/>
            <person name="Paulsen I."/>
            <person name="Zhang H."/>
            <person name="Bastida-Corcuera F.D."/>
            <person name="Simoes-Barbosa A."/>
            <person name="Brown M.T."/>
            <person name="Hayes R.D."/>
            <person name="Mukherjee M."/>
            <person name="Okumura C.Y."/>
            <person name="Schneider R."/>
            <person name="Smith A.J."/>
            <person name="Vanacova S."/>
            <person name="Villalvazo M."/>
            <person name="Haas B.J."/>
            <person name="Pertea M."/>
            <person name="Feldblyum T.V."/>
            <person name="Utterback T.R."/>
            <person name="Shu C.L."/>
            <person name="Osoegawa K."/>
            <person name="de Jong P.J."/>
            <person name="Hrdy I."/>
            <person name="Horvathova L."/>
            <person name="Zubacova Z."/>
            <person name="Dolezal P."/>
            <person name="Malik S.B."/>
            <person name="Logsdon J.M. Jr."/>
            <person name="Henze K."/>
            <person name="Gupta A."/>
            <person name="Wang C.C."/>
            <person name="Dunne R.L."/>
            <person name="Upcroft J.A."/>
            <person name="Upcroft P."/>
            <person name="White O."/>
            <person name="Salzberg S.L."/>
            <person name="Tang P."/>
            <person name="Chiu C.-H."/>
            <person name="Lee Y.-S."/>
            <person name="Embley T.M."/>
            <person name="Coombs G.H."/>
            <person name="Mottram J.C."/>
            <person name="Tachezy J."/>
            <person name="Fraser-Liggett C.M."/>
            <person name="Johnson P.J."/>
        </authorList>
    </citation>
    <scope>NUCLEOTIDE SEQUENCE [LARGE SCALE GENOMIC DNA]</scope>
    <source>
        <strain evidence="10">G3</strain>
    </source>
</reference>
<evidence type="ECO:0000256" key="3">
    <source>
        <dbReference type="ARBA" id="ARBA00022741"/>
    </source>
</evidence>
<dbReference type="eggNOG" id="KOG0583">
    <property type="taxonomic scope" value="Eukaryota"/>
</dbReference>
<dbReference type="InterPro" id="IPR017441">
    <property type="entry name" value="Protein_kinase_ATP_BS"/>
</dbReference>
<evidence type="ECO:0000259" key="9">
    <source>
        <dbReference type="PROSITE" id="PS50011"/>
    </source>
</evidence>
<feature type="binding site" evidence="6">
    <location>
        <position position="43"/>
    </location>
    <ligand>
        <name>ATP</name>
        <dbReference type="ChEBI" id="CHEBI:30616"/>
    </ligand>
</feature>
<reference evidence="10" key="1">
    <citation type="submission" date="2006-10" db="EMBL/GenBank/DDBJ databases">
        <authorList>
            <person name="Amadeo P."/>
            <person name="Zhao Q."/>
            <person name="Wortman J."/>
            <person name="Fraser-Liggett C."/>
            <person name="Carlton J."/>
        </authorList>
    </citation>
    <scope>NUCLEOTIDE SEQUENCE</scope>
    <source>
        <strain evidence="10">G3</strain>
    </source>
</reference>
<dbReference type="OMA" id="CEIPETI"/>
<evidence type="ECO:0000256" key="8">
    <source>
        <dbReference type="SAM" id="Phobius"/>
    </source>
</evidence>
<name>A2ET81_TRIV3</name>
<proteinExistence type="inferred from homology"/>
<dbReference type="PROSITE" id="PS00108">
    <property type="entry name" value="PROTEIN_KINASE_ST"/>
    <property type="match status" value="1"/>
</dbReference>
<dbReference type="Gene3D" id="1.10.510.10">
    <property type="entry name" value="Transferase(Phosphotransferase) domain 1"/>
    <property type="match status" value="1"/>
</dbReference>
<dbReference type="KEGG" id="tva:4761984"/>
<dbReference type="OrthoDB" id="772819at2759"/>
<dbReference type="FunFam" id="1.10.510.10:FF:000956">
    <property type="entry name" value="CAMK family protein kinase"/>
    <property type="match status" value="1"/>
</dbReference>
<dbReference type="GO" id="GO:0005524">
    <property type="term" value="F:ATP binding"/>
    <property type="evidence" value="ECO:0007669"/>
    <property type="project" value="UniProtKB-UniRule"/>
</dbReference>
<dbReference type="InParanoid" id="A2ET81"/>
<dbReference type="PIRSF" id="PIRSF000654">
    <property type="entry name" value="Integrin-linked_kinase"/>
    <property type="match status" value="1"/>
</dbReference>
<evidence type="ECO:0000256" key="5">
    <source>
        <dbReference type="ARBA" id="ARBA00022840"/>
    </source>
</evidence>
<keyword evidence="8" id="KW-0812">Transmembrane</keyword>
<keyword evidence="4 10" id="KW-0418">Kinase</keyword>
<dbReference type="PANTHER" id="PTHR24345">
    <property type="entry name" value="SERINE/THREONINE-PROTEIN KINASE PLK"/>
    <property type="match status" value="1"/>
</dbReference>
<accession>A2ET81</accession>
<evidence type="ECO:0000256" key="2">
    <source>
        <dbReference type="ARBA" id="ARBA00022679"/>
    </source>
</evidence>
<feature type="transmembrane region" description="Helical" evidence="8">
    <location>
        <begin position="196"/>
        <end position="215"/>
    </location>
</feature>
<keyword evidence="3 6" id="KW-0547">Nucleotide-binding</keyword>
<dbReference type="VEuPathDB" id="TrichDB:TVAG_125740"/>
<dbReference type="PANTHER" id="PTHR24345:SF0">
    <property type="entry name" value="CELL CYCLE SERINE_THREONINE-PROTEIN KINASE CDC5_MSD2"/>
    <property type="match status" value="1"/>
</dbReference>
<keyword evidence="11" id="KW-1185">Reference proteome</keyword>
<gene>
    <name evidence="10" type="ORF">TVAG_125740</name>
</gene>
<feature type="domain" description="Protein kinase" evidence="9">
    <location>
        <begin position="14"/>
        <end position="269"/>
    </location>
</feature>
<evidence type="ECO:0000256" key="4">
    <source>
        <dbReference type="ARBA" id="ARBA00022777"/>
    </source>
</evidence>
<dbReference type="FunFam" id="3.30.200.20:FF:000042">
    <property type="entry name" value="Aurora kinase A"/>
    <property type="match status" value="1"/>
</dbReference>
<keyword evidence="8" id="KW-0472">Membrane</keyword>
<dbReference type="STRING" id="5722.A2ET81"/>
<evidence type="ECO:0000256" key="1">
    <source>
        <dbReference type="ARBA" id="ARBA00022527"/>
    </source>
</evidence>
<dbReference type="InterPro" id="IPR000719">
    <property type="entry name" value="Prot_kinase_dom"/>
</dbReference>
<keyword evidence="2" id="KW-0808">Transferase</keyword>
<evidence type="ECO:0000256" key="7">
    <source>
        <dbReference type="RuleBase" id="RU000304"/>
    </source>
</evidence>
<evidence type="ECO:0000256" key="6">
    <source>
        <dbReference type="PROSITE-ProRule" id="PRU10141"/>
    </source>
</evidence>
<evidence type="ECO:0000313" key="11">
    <source>
        <dbReference type="Proteomes" id="UP000001542"/>
    </source>
</evidence>
<dbReference type="SMART" id="SM00220">
    <property type="entry name" value="S_TKc"/>
    <property type="match status" value="1"/>
</dbReference>
<dbReference type="AlphaFoldDB" id="A2ET81"/>
<dbReference type="Pfam" id="PF00069">
    <property type="entry name" value="Pkinase"/>
    <property type="match status" value="1"/>
</dbReference>
<dbReference type="InterPro" id="IPR011009">
    <property type="entry name" value="Kinase-like_dom_sf"/>
</dbReference>
<dbReference type="PROSITE" id="PS00107">
    <property type="entry name" value="PROTEIN_KINASE_ATP"/>
    <property type="match status" value="1"/>
</dbReference>
<comment type="similarity">
    <text evidence="7">Belongs to the protein kinase superfamily.</text>
</comment>
<keyword evidence="8" id="KW-1133">Transmembrane helix</keyword>
<dbReference type="VEuPathDB" id="TrichDB:TVAGG3_0189820"/>
<dbReference type="SUPFAM" id="SSF56112">
    <property type="entry name" value="Protein kinase-like (PK-like)"/>
    <property type="match status" value="1"/>
</dbReference>
<dbReference type="GO" id="GO:0004674">
    <property type="term" value="F:protein serine/threonine kinase activity"/>
    <property type="evidence" value="ECO:0000318"/>
    <property type="project" value="GO_Central"/>
</dbReference>
<dbReference type="RefSeq" id="XP_001316357.1">
    <property type="nucleotide sequence ID" value="XM_001316322.1"/>
</dbReference>
<sequence length="272" mass="31716">MDFNENIPRDIGNYELIRPIGNGTYSTVYVAREKDTNEIFAIKVTNERILIKNGLYDKFNHELEIVKRLQHPNIVSVKEVVQINHWIFIVQEFCSKGSLYNYILSSRFLTEHETLRITYQILDALSYLHSLGIAHRDIKPENIVFDESMTPKLIDFGFATDEIVKNKLHHTQCGSVAYVAPEVLTPFGYDPMKTDIWSLGITIYVMITGCFPWNFKMDQTILRQIYLWNCEIPETIPVTVRDLLQRMLVKDSYSRASASDLLMDKKKWKRVV</sequence>
<keyword evidence="5 6" id="KW-0067">ATP-binding</keyword>
<protein>
    <submittedName>
        <fullName evidence="10">CAMK family protein kinase</fullName>
    </submittedName>
</protein>
<dbReference type="EMBL" id="DS113484">
    <property type="protein sequence ID" value="EAY04134.1"/>
    <property type="molecule type" value="Genomic_DNA"/>
</dbReference>